<sequence>MFTYGFMALGACVKGFNTVSRSVIAIYTTHLKAKTIGVLLVDVCKDGNEMIYPLAFGFTNSECTESWTWFLKRHREVIMYLEHVMIVLDRHVVHDRRRNALEMHTCLTHDANQHNKQRIFSLQWLKGMPINILCFDFFTTGWLKYAYVMNVNPVPKPKTWDIPDAVHDRIVLPWEKKTARKTKEVKDTLC</sequence>
<evidence type="ECO:0000313" key="2">
    <source>
        <dbReference type="EMBL" id="KAK2663503.1"/>
    </source>
</evidence>
<accession>A0AAD9XR34</accession>
<feature type="domain" description="MULE transposase" evidence="1">
    <location>
        <begin position="24"/>
        <end position="92"/>
    </location>
</feature>
<evidence type="ECO:0000259" key="1">
    <source>
        <dbReference type="Pfam" id="PF10551"/>
    </source>
</evidence>
<dbReference type="EMBL" id="JANJYI010000001">
    <property type="protein sequence ID" value="KAK2663503.1"/>
    <property type="molecule type" value="Genomic_DNA"/>
</dbReference>
<keyword evidence="3" id="KW-1185">Reference proteome</keyword>
<dbReference type="PANTHER" id="PTHR31973:SF195">
    <property type="entry name" value="MUDR FAMILY TRANSPOSASE"/>
    <property type="match status" value="1"/>
</dbReference>
<name>A0AAD9XR34_9ROSI</name>
<gene>
    <name evidence="2" type="ORF">Ddye_002077</name>
</gene>
<dbReference type="InterPro" id="IPR018289">
    <property type="entry name" value="MULE_transposase_dom"/>
</dbReference>
<organism evidence="2 3">
    <name type="scientific">Dipteronia dyeriana</name>
    <dbReference type="NCBI Taxonomy" id="168575"/>
    <lineage>
        <taxon>Eukaryota</taxon>
        <taxon>Viridiplantae</taxon>
        <taxon>Streptophyta</taxon>
        <taxon>Embryophyta</taxon>
        <taxon>Tracheophyta</taxon>
        <taxon>Spermatophyta</taxon>
        <taxon>Magnoliopsida</taxon>
        <taxon>eudicotyledons</taxon>
        <taxon>Gunneridae</taxon>
        <taxon>Pentapetalae</taxon>
        <taxon>rosids</taxon>
        <taxon>malvids</taxon>
        <taxon>Sapindales</taxon>
        <taxon>Sapindaceae</taxon>
        <taxon>Hippocastanoideae</taxon>
        <taxon>Acereae</taxon>
        <taxon>Dipteronia</taxon>
    </lineage>
</organism>
<dbReference type="Proteomes" id="UP001280121">
    <property type="component" value="Unassembled WGS sequence"/>
</dbReference>
<proteinExistence type="predicted"/>
<dbReference type="AlphaFoldDB" id="A0AAD9XR34"/>
<evidence type="ECO:0000313" key="3">
    <source>
        <dbReference type="Proteomes" id="UP001280121"/>
    </source>
</evidence>
<protein>
    <recommendedName>
        <fullName evidence="1">MULE transposase domain-containing protein</fullName>
    </recommendedName>
</protein>
<reference evidence="2" key="1">
    <citation type="journal article" date="2023" name="Plant J.">
        <title>Genome sequences and population genomics provide insights into the demographic history, inbreeding, and mutation load of two 'living fossil' tree species of Dipteronia.</title>
        <authorList>
            <person name="Feng Y."/>
            <person name="Comes H.P."/>
            <person name="Chen J."/>
            <person name="Zhu S."/>
            <person name="Lu R."/>
            <person name="Zhang X."/>
            <person name="Li P."/>
            <person name="Qiu J."/>
            <person name="Olsen K.M."/>
            <person name="Qiu Y."/>
        </authorList>
    </citation>
    <scope>NUCLEOTIDE SEQUENCE</scope>
    <source>
        <strain evidence="2">KIB01</strain>
    </source>
</reference>
<dbReference type="Pfam" id="PF10551">
    <property type="entry name" value="MULE"/>
    <property type="match status" value="1"/>
</dbReference>
<dbReference type="PANTHER" id="PTHR31973">
    <property type="entry name" value="POLYPROTEIN, PUTATIVE-RELATED"/>
    <property type="match status" value="1"/>
</dbReference>
<comment type="caution">
    <text evidence="2">The sequence shown here is derived from an EMBL/GenBank/DDBJ whole genome shotgun (WGS) entry which is preliminary data.</text>
</comment>